<feature type="domain" description="OmpR/PhoB-type" evidence="9">
    <location>
        <begin position="124"/>
        <end position="220"/>
    </location>
</feature>
<keyword evidence="5" id="KW-0804">Transcription</keyword>
<dbReference type="CDD" id="cd17624">
    <property type="entry name" value="REC_OmpR_PmrA-like"/>
    <property type="match status" value="1"/>
</dbReference>
<gene>
    <name evidence="10" type="ORF">NWE54_25985</name>
</gene>
<protein>
    <submittedName>
        <fullName evidence="10">Response regulator</fullName>
    </submittedName>
</protein>
<dbReference type="PROSITE" id="PS50110">
    <property type="entry name" value="RESPONSE_REGULATORY"/>
    <property type="match status" value="1"/>
</dbReference>
<keyword evidence="1 6" id="KW-0597">Phosphoprotein</keyword>
<dbReference type="InterPro" id="IPR001789">
    <property type="entry name" value="Sig_transdc_resp-reg_receiver"/>
</dbReference>
<dbReference type="GO" id="GO:0005829">
    <property type="term" value="C:cytosol"/>
    <property type="evidence" value="ECO:0007669"/>
    <property type="project" value="TreeGrafter"/>
</dbReference>
<dbReference type="SMART" id="SM00448">
    <property type="entry name" value="REC"/>
    <property type="match status" value="1"/>
</dbReference>
<dbReference type="InterPro" id="IPR039420">
    <property type="entry name" value="WalR-like"/>
</dbReference>
<dbReference type="SMART" id="SM00862">
    <property type="entry name" value="Trans_reg_C"/>
    <property type="match status" value="1"/>
</dbReference>
<dbReference type="PANTHER" id="PTHR48111:SF67">
    <property type="entry name" value="TRANSCRIPTIONAL REGULATORY PROTEIN TCTD"/>
    <property type="match status" value="1"/>
</dbReference>
<evidence type="ECO:0000256" key="7">
    <source>
        <dbReference type="PROSITE-ProRule" id="PRU01091"/>
    </source>
</evidence>
<keyword evidence="3" id="KW-0805">Transcription regulation</keyword>
<evidence type="ECO:0000259" key="9">
    <source>
        <dbReference type="PROSITE" id="PS51755"/>
    </source>
</evidence>
<organism evidence="10">
    <name type="scientific">Bosea sp. NBC_00436</name>
    <dbReference type="NCBI Taxonomy" id="2969620"/>
    <lineage>
        <taxon>Bacteria</taxon>
        <taxon>Pseudomonadati</taxon>
        <taxon>Pseudomonadota</taxon>
        <taxon>Alphaproteobacteria</taxon>
        <taxon>Hyphomicrobiales</taxon>
        <taxon>Boseaceae</taxon>
        <taxon>Bosea</taxon>
    </lineage>
</organism>
<evidence type="ECO:0000256" key="1">
    <source>
        <dbReference type="ARBA" id="ARBA00022553"/>
    </source>
</evidence>
<dbReference type="EMBL" id="CP102774">
    <property type="protein sequence ID" value="UZF87157.1"/>
    <property type="molecule type" value="Genomic_DNA"/>
</dbReference>
<dbReference type="Gene3D" id="3.40.50.2300">
    <property type="match status" value="1"/>
</dbReference>
<name>A0A9E7ZVK6_9HYPH</name>
<dbReference type="Gene3D" id="6.10.250.690">
    <property type="match status" value="1"/>
</dbReference>
<dbReference type="Pfam" id="PF00072">
    <property type="entry name" value="Response_reg"/>
    <property type="match status" value="1"/>
</dbReference>
<evidence type="ECO:0000256" key="3">
    <source>
        <dbReference type="ARBA" id="ARBA00023015"/>
    </source>
</evidence>
<evidence type="ECO:0000259" key="8">
    <source>
        <dbReference type="PROSITE" id="PS50110"/>
    </source>
</evidence>
<dbReference type="Gene3D" id="1.10.10.10">
    <property type="entry name" value="Winged helix-like DNA-binding domain superfamily/Winged helix DNA-binding domain"/>
    <property type="match status" value="1"/>
</dbReference>
<dbReference type="InterPro" id="IPR001867">
    <property type="entry name" value="OmpR/PhoB-type_DNA-bd"/>
</dbReference>
<keyword evidence="2" id="KW-0902">Two-component regulatory system</keyword>
<dbReference type="AlphaFoldDB" id="A0A9E7ZVK6"/>
<feature type="domain" description="Response regulatory" evidence="8">
    <location>
        <begin position="2"/>
        <end position="116"/>
    </location>
</feature>
<dbReference type="GO" id="GO:0000156">
    <property type="term" value="F:phosphorelay response regulator activity"/>
    <property type="evidence" value="ECO:0007669"/>
    <property type="project" value="TreeGrafter"/>
</dbReference>
<evidence type="ECO:0000256" key="4">
    <source>
        <dbReference type="ARBA" id="ARBA00023125"/>
    </source>
</evidence>
<dbReference type="FunFam" id="3.40.50.2300:FF:000002">
    <property type="entry name" value="DNA-binding response regulator PhoP"/>
    <property type="match status" value="1"/>
</dbReference>
<evidence type="ECO:0000256" key="5">
    <source>
        <dbReference type="ARBA" id="ARBA00023163"/>
    </source>
</evidence>
<accession>A0A9E7ZVK6</accession>
<dbReference type="PANTHER" id="PTHR48111">
    <property type="entry name" value="REGULATOR OF RPOS"/>
    <property type="match status" value="1"/>
</dbReference>
<dbReference type="Pfam" id="PF00486">
    <property type="entry name" value="Trans_reg_C"/>
    <property type="match status" value="1"/>
</dbReference>
<dbReference type="SUPFAM" id="SSF52172">
    <property type="entry name" value="CheY-like"/>
    <property type="match status" value="1"/>
</dbReference>
<dbReference type="GO" id="GO:0000976">
    <property type="term" value="F:transcription cis-regulatory region binding"/>
    <property type="evidence" value="ECO:0007669"/>
    <property type="project" value="TreeGrafter"/>
</dbReference>
<feature type="modified residue" description="4-aspartylphosphate" evidence="6">
    <location>
        <position position="51"/>
    </location>
</feature>
<dbReference type="GO" id="GO:0032993">
    <property type="term" value="C:protein-DNA complex"/>
    <property type="evidence" value="ECO:0007669"/>
    <property type="project" value="TreeGrafter"/>
</dbReference>
<dbReference type="PROSITE" id="PS51755">
    <property type="entry name" value="OMPR_PHOB"/>
    <property type="match status" value="1"/>
</dbReference>
<dbReference type="InterPro" id="IPR036388">
    <property type="entry name" value="WH-like_DNA-bd_sf"/>
</dbReference>
<dbReference type="CDD" id="cd00383">
    <property type="entry name" value="trans_reg_C"/>
    <property type="match status" value="1"/>
</dbReference>
<dbReference type="GO" id="GO:0006355">
    <property type="term" value="P:regulation of DNA-templated transcription"/>
    <property type="evidence" value="ECO:0007669"/>
    <property type="project" value="InterPro"/>
</dbReference>
<reference evidence="10" key="1">
    <citation type="submission" date="2022-08" db="EMBL/GenBank/DDBJ databases">
        <title>Complete Genome Sequences of 2 Bosea sp. soil isolates.</title>
        <authorList>
            <person name="Alvarez Arevalo M."/>
            <person name="Sterndorff E.B."/>
            <person name="Faurdal D."/>
            <person name="Joergensen T.S."/>
            <person name="Weber T."/>
        </authorList>
    </citation>
    <scope>NUCLEOTIDE SEQUENCE</scope>
    <source>
        <strain evidence="10">NBC_00436</strain>
    </source>
</reference>
<evidence type="ECO:0000313" key="10">
    <source>
        <dbReference type="EMBL" id="UZF87157.1"/>
    </source>
</evidence>
<feature type="DNA-binding region" description="OmpR/PhoB-type" evidence="7">
    <location>
        <begin position="124"/>
        <end position="220"/>
    </location>
</feature>
<evidence type="ECO:0000256" key="2">
    <source>
        <dbReference type="ARBA" id="ARBA00023012"/>
    </source>
</evidence>
<proteinExistence type="predicted"/>
<sequence>MRILLVEDNRELADWLSRLLQKSRYVVDCVHDGLDADAALATQSYDLIILDLGLPDMTGLELLRRFRQRRGLTPVIILTANDAVSSRVAGLDAGADDYLVKPFEPDELEARIRAQLRRRQDSRTARVSFGALALETDARRFTLDGVPLDLTAREYSVLEALLLAGGRIVPKASLIDTVFGLDDDATDNALEIYVHRVRKKLAGSAVSIGTLRGLGYALRSKGE</sequence>
<evidence type="ECO:0000256" key="6">
    <source>
        <dbReference type="PROSITE-ProRule" id="PRU00169"/>
    </source>
</evidence>
<keyword evidence="4 7" id="KW-0238">DNA-binding</keyword>
<dbReference type="InterPro" id="IPR011006">
    <property type="entry name" value="CheY-like_superfamily"/>
</dbReference>